<keyword evidence="3" id="KW-1185">Reference proteome</keyword>
<name>A0A9Q3GVK9_9BASI</name>
<organism evidence="2 3">
    <name type="scientific">Austropuccinia psidii MF-1</name>
    <dbReference type="NCBI Taxonomy" id="1389203"/>
    <lineage>
        <taxon>Eukaryota</taxon>
        <taxon>Fungi</taxon>
        <taxon>Dikarya</taxon>
        <taxon>Basidiomycota</taxon>
        <taxon>Pucciniomycotina</taxon>
        <taxon>Pucciniomycetes</taxon>
        <taxon>Pucciniales</taxon>
        <taxon>Sphaerophragmiaceae</taxon>
        <taxon>Austropuccinia</taxon>
    </lineage>
</organism>
<sequence length="135" mass="15140">MVNSSVGNNSSTSTSQTSFKIFQSKVSPRTPINFQPVFPTIPSSIPPPSPNPSTSRPALASPLRPDLIPQPRKSPMITYQKLQPVGSSSKQSKYEFPVLFPVTQVFQRREHWPVWVTRKDLNMENEGKDSVARLF</sequence>
<dbReference type="AlphaFoldDB" id="A0A9Q3GVK9"/>
<proteinExistence type="predicted"/>
<reference evidence="2" key="1">
    <citation type="submission" date="2021-03" db="EMBL/GenBank/DDBJ databases">
        <title>Draft genome sequence of rust myrtle Austropuccinia psidii MF-1, a brazilian biotype.</title>
        <authorList>
            <person name="Quecine M.C."/>
            <person name="Pachon D.M.R."/>
            <person name="Bonatelli M.L."/>
            <person name="Correr F.H."/>
            <person name="Franceschini L.M."/>
            <person name="Leite T.F."/>
            <person name="Margarido G.R.A."/>
            <person name="Almeida C.A."/>
            <person name="Ferrarezi J.A."/>
            <person name="Labate C.A."/>
        </authorList>
    </citation>
    <scope>NUCLEOTIDE SEQUENCE</scope>
    <source>
        <strain evidence="2">MF-1</strain>
    </source>
</reference>
<evidence type="ECO:0000313" key="2">
    <source>
        <dbReference type="EMBL" id="MBW0481898.1"/>
    </source>
</evidence>
<feature type="region of interest" description="Disordered" evidence="1">
    <location>
        <begin position="33"/>
        <end position="72"/>
    </location>
</feature>
<comment type="caution">
    <text evidence="2">The sequence shown here is derived from an EMBL/GenBank/DDBJ whole genome shotgun (WGS) entry which is preliminary data.</text>
</comment>
<dbReference type="Proteomes" id="UP000765509">
    <property type="component" value="Unassembled WGS sequence"/>
</dbReference>
<evidence type="ECO:0000256" key="1">
    <source>
        <dbReference type="SAM" id="MobiDB-lite"/>
    </source>
</evidence>
<gene>
    <name evidence="2" type="ORF">O181_021613</name>
</gene>
<dbReference type="EMBL" id="AVOT02006560">
    <property type="protein sequence ID" value="MBW0481898.1"/>
    <property type="molecule type" value="Genomic_DNA"/>
</dbReference>
<protein>
    <submittedName>
        <fullName evidence="2">Uncharacterized protein</fullName>
    </submittedName>
</protein>
<accession>A0A9Q3GVK9</accession>
<evidence type="ECO:0000313" key="3">
    <source>
        <dbReference type="Proteomes" id="UP000765509"/>
    </source>
</evidence>